<dbReference type="EMBL" id="CADCWO010000137">
    <property type="protein sequence ID" value="CAA9577602.1"/>
    <property type="molecule type" value="Genomic_DNA"/>
</dbReference>
<gene>
    <name evidence="2" type="ORF">AVDCRST_MAG81-2459</name>
</gene>
<sequence>MHIALIYLSVIRVRTIRAITKPSTAKCDLDTYTLFLLAESKYPGCTRLAQIMKDLSHDSINRFLLRERYEPKDLFEEIKLSINLVGGILSGDDTVIDKPHSNPRITELIGYYYSGRHHRAVKGIQLITLDYTDLTGKSIPVNYRIYNKQEGKTKNDYLREMITEVLDWGLKPKTVTTDTWYSSKENLKFLKNKQLGFLTGIAKNRSCSVDGKNFTQVQKLEIPDSGLIVYLKNFGQVKVFRRNFKNETSRYYIMYTPEKDALSSISRTEFRELHSIHWGIECYHRAIKQVCGIGRFMVRATEAIRTHFEERNSRFYSIRINAL</sequence>
<dbReference type="SUPFAM" id="SSF53098">
    <property type="entry name" value="Ribonuclease H-like"/>
    <property type="match status" value="1"/>
</dbReference>
<evidence type="ECO:0000259" key="1">
    <source>
        <dbReference type="Pfam" id="PF01609"/>
    </source>
</evidence>
<protein>
    <recommendedName>
        <fullName evidence="1">Transposase IS4-like domain-containing protein</fullName>
    </recommendedName>
</protein>
<dbReference type="AlphaFoldDB" id="A0A6J4VF30"/>
<dbReference type="GO" id="GO:0006313">
    <property type="term" value="P:DNA transposition"/>
    <property type="evidence" value="ECO:0007669"/>
    <property type="project" value="InterPro"/>
</dbReference>
<dbReference type="GO" id="GO:0004803">
    <property type="term" value="F:transposase activity"/>
    <property type="evidence" value="ECO:0007669"/>
    <property type="project" value="InterPro"/>
</dbReference>
<dbReference type="Pfam" id="PF01609">
    <property type="entry name" value="DDE_Tnp_1"/>
    <property type="match status" value="1"/>
</dbReference>
<evidence type="ECO:0000313" key="2">
    <source>
        <dbReference type="EMBL" id="CAA9577602.1"/>
    </source>
</evidence>
<proteinExistence type="predicted"/>
<name>A0A6J4VF30_9CYAN</name>
<dbReference type="InterPro" id="IPR012337">
    <property type="entry name" value="RNaseH-like_sf"/>
</dbReference>
<organism evidence="2">
    <name type="scientific">uncultured Synechococcales cyanobacterium</name>
    <dbReference type="NCBI Taxonomy" id="1936017"/>
    <lineage>
        <taxon>Bacteria</taxon>
        <taxon>Bacillati</taxon>
        <taxon>Cyanobacteriota</taxon>
        <taxon>Cyanophyceae</taxon>
        <taxon>Synechococcales</taxon>
        <taxon>environmental samples</taxon>
    </lineage>
</organism>
<feature type="domain" description="Transposase IS4-like" evidence="1">
    <location>
        <begin position="140"/>
        <end position="307"/>
    </location>
</feature>
<accession>A0A6J4VF30</accession>
<dbReference type="GO" id="GO:0003677">
    <property type="term" value="F:DNA binding"/>
    <property type="evidence" value="ECO:0007669"/>
    <property type="project" value="InterPro"/>
</dbReference>
<dbReference type="InterPro" id="IPR002559">
    <property type="entry name" value="Transposase_11"/>
</dbReference>
<reference evidence="2" key="1">
    <citation type="submission" date="2020-02" db="EMBL/GenBank/DDBJ databases">
        <authorList>
            <person name="Meier V. D."/>
        </authorList>
    </citation>
    <scope>NUCLEOTIDE SEQUENCE</scope>
    <source>
        <strain evidence="2">AVDCRST_MAG81</strain>
    </source>
</reference>